<sequence>MENTTQIHRRKSSQSDDENTLVINTKPISNEPTTPVSPLPTRAAPPPPRSPLSPSQSHARAPTLPLPPKEPRIQAPRSRVHSTPAPPPLMGHSRTMSISLPSPRSPNGSAPGSAGYGPTSGSAGPYRTSFKVNGHAPPPSPFRASILSPQNLGVNGHSHSRTRSISTPYSHPLPSPLSFSFPADAQSHPRSPNGLTPSVSAPENPSSAAVDAERERDGKDKSTLVVILACTRVISLFSFLDLVHYWQVIPFQKMDHKSWNFPLPRTWKRCRYFPLA</sequence>
<evidence type="ECO:0000256" key="2">
    <source>
        <dbReference type="SAM" id="Phobius"/>
    </source>
</evidence>
<name>A0A6A4GES9_9AGAR</name>
<evidence type="ECO:0000313" key="3">
    <source>
        <dbReference type="EMBL" id="KAE9383948.1"/>
    </source>
</evidence>
<feature type="compositionally biased region" description="Polar residues" evidence="1">
    <location>
        <begin position="94"/>
        <end position="110"/>
    </location>
</feature>
<keyword evidence="2" id="KW-0812">Transmembrane</keyword>
<feature type="compositionally biased region" description="Polar residues" evidence="1">
    <location>
        <begin position="21"/>
        <end position="34"/>
    </location>
</feature>
<feature type="compositionally biased region" description="Low complexity" evidence="1">
    <location>
        <begin position="166"/>
        <end position="182"/>
    </location>
</feature>
<evidence type="ECO:0000313" key="4">
    <source>
        <dbReference type="Proteomes" id="UP000799118"/>
    </source>
</evidence>
<protein>
    <submittedName>
        <fullName evidence="3">Uncharacterized protein</fullName>
    </submittedName>
</protein>
<proteinExistence type="predicted"/>
<feature type="compositionally biased region" description="Polar residues" evidence="1">
    <location>
        <begin position="188"/>
        <end position="207"/>
    </location>
</feature>
<keyword evidence="4" id="KW-1185">Reference proteome</keyword>
<feature type="compositionally biased region" description="Pro residues" evidence="1">
    <location>
        <begin position="35"/>
        <end position="51"/>
    </location>
</feature>
<feature type="region of interest" description="Disordered" evidence="1">
    <location>
        <begin position="1"/>
        <end position="216"/>
    </location>
</feature>
<dbReference type="AlphaFoldDB" id="A0A6A4GES9"/>
<reference evidence="3" key="1">
    <citation type="journal article" date="2019" name="Environ. Microbiol.">
        <title>Fungal ecological strategies reflected in gene transcription - a case study of two litter decomposers.</title>
        <authorList>
            <person name="Barbi F."/>
            <person name="Kohler A."/>
            <person name="Barry K."/>
            <person name="Baskaran P."/>
            <person name="Daum C."/>
            <person name="Fauchery L."/>
            <person name="Ihrmark K."/>
            <person name="Kuo A."/>
            <person name="LaButti K."/>
            <person name="Lipzen A."/>
            <person name="Morin E."/>
            <person name="Grigoriev I.V."/>
            <person name="Henrissat B."/>
            <person name="Lindahl B."/>
            <person name="Martin F."/>
        </authorList>
    </citation>
    <scope>NUCLEOTIDE SEQUENCE</scope>
    <source>
        <strain evidence="3">JB14</strain>
    </source>
</reference>
<feature type="transmembrane region" description="Helical" evidence="2">
    <location>
        <begin position="224"/>
        <end position="246"/>
    </location>
</feature>
<organism evidence="3 4">
    <name type="scientific">Gymnopus androsaceus JB14</name>
    <dbReference type="NCBI Taxonomy" id="1447944"/>
    <lineage>
        <taxon>Eukaryota</taxon>
        <taxon>Fungi</taxon>
        <taxon>Dikarya</taxon>
        <taxon>Basidiomycota</taxon>
        <taxon>Agaricomycotina</taxon>
        <taxon>Agaricomycetes</taxon>
        <taxon>Agaricomycetidae</taxon>
        <taxon>Agaricales</taxon>
        <taxon>Marasmiineae</taxon>
        <taxon>Omphalotaceae</taxon>
        <taxon>Gymnopus</taxon>
    </lineage>
</organism>
<dbReference type="Proteomes" id="UP000799118">
    <property type="component" value="Unassembled WGS sequence"/>
</dbReference>
<keyword evidence="2" id="KW-0472">Membrane</keyword>
<gene>
    <name evidence="3" type="ORF">BT96DRAFT_1027026</name>
</gene>
<dbReference type="EMBL" id="ML770274">
    <property type="protein sequence ID" value="KAE9383948.1"/>
    <property type="molecule type" value="Genomic_DNA"/>
</dbReference>
<evidence type="ECO:0000256" key="1">
    <source>
        <dbReference type="SAM" id="MobiDB-lite"/>
    </source>
</evidence>
<accession>A0A6A4GES9</accession>
<keyword evidence="2" id="KW-1133">Transmembrane helix</keyword>